<dbReference type="PROSITE" id="PS51419">
    <property type="entry name" value="RAB"/>
    <property type="match status" value="1"/>
</dbReference>
<dbReference type="Gene3D" id="3.40.50.300">
    <property type="entry name" value="P-loop containing nucleotide triphosphate hydrolases"/>
    <property type="match status" value="1"/>
</dbReference>
<comment type="subcellular location">
    <subcellularLocation>
        <location evidence="1">Cell membrane</location>
        <topology evidence="1">Lipid-anchor</topology>
        <orientation evidence="1">Cytoplasmic side</orientation>
    </subcellularLocation>
</comment>
<dbReference type="PANTHER" id="PTHR24070">
    <property type="entry name" value="RAS, DI-RAS, AND RHEB FAMILY MEMBERS OF SMALL GTPASE SUPERFAMILY"/>
    <property type="match status" value="1"/>
</dbReference>
<evidence type="ECO:0000256" key="4">
    <source>
        <dbReference type="SAM" id="MobiDB-lite"/>
    </source>
</evidence>
<dbReference type="SUPFAM" id="SSF52540">
    <property type="entry name" value="P-loop containing nucleoside triphosphate hydrolases"/>
    <property type="match status" value="1"/>
</dbReference>
<dbReference type="PROSITE" id="PS51421">
    <property type="entry name" value="RAS"/>
    <property type="match status" value="1"/>
</dbReference>
<keyword evidence="6" id="KW-1185">Reference proteome</keyword>
<keyword evidence="5" id="KW-0378">Hydrolase</keyword>
<dbReference type="InterPro" id="IPR005225">
    <property type="entry name" value="Small_GTP-bd"/>
</dbReference>
<reference evidence="5" key="1">
    <citation type="submission" date="2023-03" db="EMBL/GenBank/DDBJ databases">
        <title>Massive genome expansion in bonnet fungi (Mycena s.s.) driven by repeated elements and novel gene families across ecological guilds.</title>
        <authorList>
            <consortium name="Lawrence Berkeley National Laboratory"/>
            <person name="Harder C.B."/>
            <person name="Miyauchi S."/>
            <person name="Viragh M."/>
            <person name="Kuo A."/>
            <person name="Thoen E."/>
            <person name="Andreopoulos B."/>
            <person name="Lu D."/>
            <person name="Skrede I."/>
            <person name="Drula E."/>
            <person name="Henrissat B."/>
            <person name="Morin E."/>
            <person name="Kohler A."/>
            <person name="Barry K."/>
            <person name="LaButti K."/>
            <person name="Morin E."/>
            <person name="Salamov A."/>
            <person name="Lipzen A."/>
            <person name="Mereny Z."/>
            <person name="Hegedus B."/>
            <person name="Baldrian P."/>
            <person name="Stursova M."/>
            <person name="Weitz H."/>
            <person name="Taylor A."/>
            <person name="Grigoriev I.V."/>
            <person name="Nagy L.G."/>
            <person name="Martin F."/>
            <person name="Kauserud H."/>
        </authorList>
    </citation>
    <scope>NUCLEOTIDE SEQUENCE</scope>
    <source>
        <strain evidence="5">CBHHK200</strain>
    </source>
</reference>
<dbReference type="GO" id="GO:0005886">
    <property type="term" value="C:plasma membrane"/>
    <property type="evidence" value="ECO:0007669"/>
    <property type="project" value="UniProtKB-SubCell"/>
</dbReference>
<sequence length="187" mass="20574">MDSFTVAILGAYGVGKTALALRFALNSHNDVYSPPYANIEEFCTKVMVAGRRCEVHIIQIWGDDTSARMRDLSIQRAHGFLLVYSISSRATFNQLEGFRQMVVRAKGSIPPMIVVGNKLDEEREITVEEAGELAARFGCPLVETSALTAENVNRVFVDLARMLRSTAGGPEPVDRKNKHKGTSCVIV</sequence>
<dbReference type="GO" id="GO:0003924">
    <property type="term" value="F:GTPase activity"/>
    <property type="evidence" value="ECO:0007669"/>
    <property type="project" value="InterPro"/>
</dbReference>
<dbReference type="SMART" id="SM00174">
    <property type="entry name" value="RHO"/>
    <property type="match status" value="1"/>
</dbReference>
<dbReference type="NCBIfam" id="TIGR00231">
    <property type="entry name" value="small_GTP"/>
    <property type="match status" value="1"/>
</dbReference>
<evidence type="ECO:0000256" key="3">
    <source>
        <dbReference type="ARBA" id="ARBA00023134"/>
    </source>
</evidence>
<dbReference type="InterPro" id="IPR020849">
    <property type="entry name" value="Small_GTPase_Ras-type"/>
</dbReference>
<keyword evidence="3" id="KW-0342">GTP-binding</keyword>
<dbReference type="InterPro" id="IPR027417">
    <property type="entry name" value="P-loop_NTPase"/>
</dbReference>
<evidence type="ECO:0000313" key="5">
    <source>
        <dbReference type="EMBL" id="KAJ7027318.1"/>
    </source>
</evidence>
<evidence type="ECO:0000313" key="6">
    <source>
        <dbReference type="Proteomes" id="UP001218188"/>
    </source>
</evidence>
<comment type="caution">
    <text evidence="5">The sequence shown here is derived from an EMBL/GenBank/DDBJ whole genome shotgun (WGS) entry which is preliminary data.</text>
</comment>
<protein>
    <submittedName>
        <fullName evidence="5">P-loop containing nucleoside triphosphate hydrolase protein</fullName>
    </submittedName>
</protein>
<proteinExistence type="predicted"/>
<organism evidence="5 6">
    <name type="scientific">Mycena alexandri</name>
    <dbReference type="NCBI Taxonomy" id="1745969"/>
    <lineage>
        <taxon>Eukaryota</taxon>
        <taxon>Fungi</taxon>
        <taxon>Dikarya</taxon>
        <taxon>Basidiomycota</taxon>
        <taxon>Agaricomycotina</taxon>
        <taxon>Agaricomycetes</taxon>
        <taxon>Agaricomycetidae</taxon>
        <taxon>Agaricales</taxon>
        <taxon>Marasmiineae</taxon>
        <taxon>Mycenaceae</taxon>
        <taxon>Mycena</taxon>
    </lineage>
</organism>
<evidence type="ECO:0000256" key="1">
    <source>
        <dbReference type="ARBA" id="ARBA00004342"/>
    </source>
</evidence>
<dbReference type="Proteomes" id="UP001218188">
    <property type="component" value="Unassembled WGS sequence"/>
</dbReference>
<dbReference type="GO" id="GO:0007165">
    <property type="term" value="P:signal transduction"/>
    <property type="evidence" value="ECO:0007669"/>
    <property type="project" value="InterPro"/>
</dbReference>
<dbReference type="AlphaFoldDB" id="A0AAD6SI01"/>
<feature type="region of interest" description="Disordered" evidence="4">
    <location>
        <begin position="167"/>
        <end position="187"/>
    </location>
</feature>
<accession>A0AAD6SI01</accession>
<keyword evidence="2" id="KW-0547">Nucleotide-binding</keyword>
<gene>
    <name evidence="5" type="ORF">C8F04DRAFT_1122576</name>
</gene>
<evidence type="ECO:0000256" key="2">
    <source>
        <dbReference type="ARBA" id="ARBA00022741"/>
    </source>
</evidence>
<dbReference type="EMBL" id="JARJCM010000125">
    <property type="protein sequence ID" value="KAJ7027318.1"/>
    <property type="molecule type" value="Genomic_DNA"/>
</dbReference>
<name>A0AAD6SI01_9AGAR</name>
<dbReference type="InterPro" id="IPR001806">
    <property type="entry name" value="Small_GTPase"/>
</dbReference>
<dbReference type="Pfam" id="PF00071">
    <property type="entry name" value="Ras"/>
    <property type="match status" value="1"/>
</dbReference>
<dbReference type="GO" id="GO:0005525">
    <property type="term" value="F:GTP binding"/>
    <property type="evidence" value="ECO:0007669"/>
    <property type="project" value="UniProtKB-KW"/>
</dbReference>
<dbReference type="PRINTS" id="PR00449">
    <property type="entry name" value="RASTRNSFRMNG"/>
</dbReference>
<dbReference type="SMART" id="SM00175">
    <property type="entry name" value="RAB"/>
    <property type="match status" value="1"/>
</dbReference>
<dbReference type="SMART" id="SM00173">
    <property type="entry name" value="RAS"/>
    <property type="match status" value="1"/>
</dbReference>